<dbReference type="InterPro" id="IPR012337">
    <property type="entry name" value="RNaseH-like_sf"/>
</dbReference>
<organism evidence="10 11">
    <name type="scientific">Torulaspora globosa</name>
    <dbReference type="NCBI Taxonomy" id="48254"/>
    <lineage>
        <taxon>Eukaryota</taxon>
        <taxon>Fungi</taxon>
        <taxon>Dikarya</taxon>
        <taxon>Ascomycota</taxon>
        <taxon>Saccharomycotina</taxon>
        <taxon>Saccharomycetes</taxon>
        <taxon>Saccharomycetales</taxon>
        <taxon>Saccharomycetaceae</taxon>
        <taxon>Torulaspora</taxon>
    </lineage>
</organism>
<keyword evidence="4" id="KW-0963">Cytoplasm</keyword>
<evidence type="ECO:0000256" key="7">
    <source>
        <dbReference type="ARBA" id="ARBA00025590"/>
    </source>
</evidence>
<comment type="function">
    <text evidence="7">Reverse transcriptase/ribonuclease H (RT) is a multifunctional enzyme that catalyzes the conversion of the retro-elements RNA genome into dsDNA within the VLP. The enzyme displays a DNA polymerase activity that can copy either DNA or RNA templates, and a ribonuclease H (RNase H) activity that cleaves the RNA strand of RNA-DNA heteroduplexes during plus-strand synthesis and hydrolyzes RNA primers. The conversion leads to a linear dsDNA copy of the retrotransposon that includes long terminal repeats (LTRs) at both ends.</text>
</comment>
<sequence>MRNFHIQEGTLRYDKRFCVPKSKIPEVLEIFHDHSLFGRRYGESITYRKIAEKFYWPKMMSSVRRYVKSCLQSQIMKNSRQQHQVLLLPLPIPEGRWFDISMDFATDPPRTLQGNDMILIVVCSFSKGAHFIPCQKTLNSRGVIDLLYRFVFVYHGFPRTITSDRDIRFTSKFFKETTARLGIRLTMSSSNHPQTDGQSADYLNPQPLSKDVHVHGSRPMGHLATTDRVRVQFNAHNDFAENVLRDCDYIPN</sequence>
<keyword evidence="11" id="KW-1185">Reference proteome</keyword>
<dbReference type="InterPro" id="IPR041588">
    <property type="entry name" value="Integrase_H2C2"/>
</dbReference>
<evidence type="ECO:0000256" key="3">
    <source>
        <dbReference type="ARBA" id="ARBA00004496"/>
    </source>
</evidence>
<protein>
    <recommendedName>
        <fullName evidence="9">Integrase catalytic domain-containing protein</fullName>
    </recommendedName>
</protein>
<evidence type="ECO:0000256" key="8">
    <source>
        <dbReference type="ARBA" id="ARBA00025615"/>
    </source>
</evidence>
<accession>A0A7H9I068</accession>
<comment type="function">
    <text evidence="8">Integrase (IN) targets the VLP to the nucleus, where a subparticle preintegration complex (PIC) containing at least integrase and the newly synthesized dsDNA copy of the retrotransposon must transit the nuclear membrane. Once in the nucleus, integrase performs the integration of the dsDNA into the host genome.</text>
</comment>
<comment type="catalytic activity">
    <reaction evidence="1">
        <text>Endonucleolytic cleavage to 5'-phosphomonoester.</text>
        <dbReference type="EC" id="3.1.26.4"/>
    </reaction>
</comment>
<evidence type="ECO:0000256" key="1">
    <source>
        <dbReference type="ARBA" id="ARBA00000077"/>
    </source>
</evidence>
<dbReference type="Gene3D" id="1.10.340.70">
    <property type="match status" value="1"/>
</dbReference>
<dbReference type="PROSITE" id="PS50994">
    <property type="entry name" value="INTEGRASE"/>
    <property type="match status" value="1"/>
</dbReference>
<comment type="subcellular location">
    <subcellularLocation>
        <location evidence="3">Cytoplasm</location>
    </subcellularLocation>
    <subcellularLocation>
        <location evidence="2">Nucleus</location>
    </subcellularLocation>
</comment>
<dbReference type="SUPFAM" id="SSF53098">
    <property type="entry name" value="Ribonuclease H-like"/>
    <property type="match status" value="1"/>
</dbReference>
<dbReference type="GO" id="GO:0003723">
    <property type="term" value="F:RNA binding"/>
    <property type="evidence" value="ECO:0007669"/>
    <property type="project" value="UniProtKB-KW"/>
</dbReference>
<dbReference type="InterPro" id="IPR001584">
    <property type="entry name" value="Integrase_cat-core"/>
</dbReference>
<dbReference type="InterPro" id="IPR050951">
    <property type="entry name" value="Retrovirus_Pol_polyprotein"/>
</dbReference>
<keyword evidence="6" id="KW-0539">Nucleus</keyword>
<gene>
    <name evidence="10" type="ORF">HG537_0H00170</name>
</gene>
<name>A0A7H9I068_9SACH</name>
<dbReference type="PANTHER" id="PTHR37984:SF5">
    <property type="entry name" value="PROTEIN NYNRIN-LIKE"/>
    <property type="match status" value="1"/>
</dbReference>
<dbReference type="GO" id="GO:0015074">
    <property type="term" value="P:DNA integration"/>
    <property type="evidence" value="ECO:0007669"/>
    <property type="project" value="InterPro"/>
</dbReference>
<reference evidence="10 11" key="1">
    <citation type="submission" date="2020-06" db="EMBL/GenBank/DDBJ databases">
        <title>The yeast mating-type switching endonuclease HO is a domesticated member of an unorthodox homing genetic element family.</title>
        <authorList>
            <person name="Coughlan A.Y."/>
            <person name="Lombardi L."/>
            <person name="Braun-Galleani S."/>
            <person name="Martos A.R."/>
            <person name="Galeote V."/>
            <person name="Bigey F."/>
            <person name="Dequin S."/>
            <person name="Byrne K.P."/>
            <person name="Wolfe K.H."/>
        </authorList>
    </citation>
    <scope>NUCLEOTIDE SEQUENCE [LARGE SCALE GENOMIC DNA]</scope>
    <source>
        <strain evidence="10 11">CBS2947</strain>
    </source>
</reference>
<dbReference type="InterPro" id="IPR036397">
    <property type="entry name" value="RNaseH_sf"/>
</dbReference>
<dbReference type="EMBL" id="CP059274">
    <property type="protein sequence ID" value="QLQ82255.1"/>
    <property type="molecule type" value="Genomic_DNA"/>
</dbReference>
<evidence type="ECO:0000256" key="5">
    <source>
        <dbReference type="ARBA" id="ARBA00022884"/>
    </source>
</evidence>
<dbReference type="GO" id="GO:0005737">
    <property type="term" value="C:cytoplasm"/>
    <property type="evidence" value="ECO:0007669"/>
    <property type="project" value="UniProtKB-SubCell"/>
</dbReference>
<evidence type="ECO:0000256" key="2">
    <source>
        <dbReference type="ARBA" id="ARBA00004123"/>
    </source>
</evidence>
<dbReference type="PANTHER" id="PTHR37984">
    <property type="entry name" value="PROTEIN CBG26694"/>
    <property type="match status" value="1"/>
</dbReference>
<dbReference type="AlphaFoldDB" id="A0A7H9I068"/>
<dbReference type="Proteomes" id="UP000510647">
    <property type="component" value="Chromosome 8"/>
</dbReference>
<evidence type="ECO:0000256" key="6">
    <source>
        <dbReference type="ARBA" id="ARBA00023242"/>
    </source>
</evidence>
<dbReference type="GO" id="GO:0005634">
    <property type="term" value="C:nucleus"/>
    <property type="evidence" value="ECO:0007669"/>
    <property type="project" value="UniProtKB-SubCell"/>
</dbReference>
<evidence type="ECO:0000256" key="4">
    <source>
        <dbReference type="ARBA" id="ARBA00022490"/>
    </source>
</evidence>
<evidence type="ECO:0000313" key="11">
    <source>
        <dbReference type="Proteomes" id="UP000510647"/>
    </source>
</evidence>
<dbReference type="Pfam" id="PF17921">
    <property type="entry name" value="Integrase_H2C2"/>
    <property type="match status" value="1"/>
</dbReference>
<evidence type="ECO:0000313" key="10">
    <source>
        <dbReference type="EMBL" id="QLQ82255.1"/>
    </source>
</evidence>
<dbReference type="Gene3D" id="3.30.420.10">
    <property type="entry name" value="Ribonuclease H-like superfamily/Ribonuclease H"/>
    <property type="match status" value="1"/>
</dbReference>
<feature type="domain" description="Integrase catalytic" evidence="9">
    <location>
        <begin position="89"/>
        <end position="252"/>
    </location>
</feature>
<evidence type="ECO:0000259" key="9">
    <source>
        <dbReference type="PROSITE" id="PS50994"/>
    </source>
</evidence>
<keyword evidence="5" id="KW-0694">RNA-binding</keyword>
<dbReference type="OrthoDB" id="4022548at2759"/>
<dbReference type="GO" id="GO:0004523">
    <property type="term" value="F:RNA-DNA hybrid ribonuclease activity"/>
    <property type="evidence" value="ECO:0007669"/>
    <property type="project" value="UniProtKB-EC"/>
</dbReference>
<proteinExistence type="predicted"/>